<organism evidence="1 2">
    <name type="scientific">Myxococcus llanfairpwllgwyngyllgogerychwyrndrobwllllantysiliogogogochensis</name>
    <dbReference type="NCBI Taxonomy" id="2590453"/>
    <lineage>
        <taxon>Bacteria</taxon>
        <taxon>Pseudomonadati</taxon>
        <taxon>Myxococcota</taxon>
        <taxon>Myxococcia</taxon>
        <taxon>Myxococcales</taxon>
        <taxon>Cystobacterineae</taxon>
        <taxon>Myxococcaceae</taxon>
        <taxon>Myxococcus</taxon>
    </lineage>
</organism>
<gene>
    <name evidence="1" type="ORF">FJV41_05675</name>
</gene>
<dbReference type="OrthoDB" id="4217949at2"/>
<proteinExistence type="predicted"/>
<protein>
    <submittedName>
        <fullName evidence="1">SIR2 family protein</fullName>
    </submittedName>
</protein>
<comment type="caution">
    <text evidence="1">The sequence shown here is derived from an EMBL/GenBank/DDBJ whole genome shotgun (WGS) entry which is preliminary data.</text>
</comment>
<evidence type="ECO:0000313" key="2">
    <source>
        <dbReference type="Proteomes" id="UP000315369"/>
    </source>
</evidence>
<dbReference type="RefSeq" id="WP_141641381.1">
    <property type="nucleotide sequence ID" value="NZ_VIFM01000015.1"/>
</dbReference>
<evidence type="ECO:0000313" key="1">
    <source>
        <dbReference type="EMBL" id="TQF16907.1"/>
    </source>
</evidence>
<dbReference type="EMBL" id="VIFM01000015">
    <property type="protein sequence ID" value="TQF16907.1"/>
    <property type="molecule type" value="Genomic_DNA"/>
</dbReference>
<reference evidence="1 2" key="1">
    <citation type="submission" date="2019-06" db="EMBL/GenBank/DDBJ databases">
        <authorList>
            <person name="Livingstone P."/>
            <person name="Whitworth D."/>
        </authorList>
    </citation>
    <scope>NUCLEOTIDE SEQUENCE [LARGE SCALE GENOMIC DNA]</scope>
    <source>
        <strain evidence="1 2">AM401</strain>
    </source>
</reference>
<accession>A0A540X6J8</accession>
<name>A0A540X6J8_9BACT</name>
<dbReference type="Proteomes" id="UP000315369">
    <property type="component" value="Unassembled WGS sequence"/>
</dbReference>
<dbReference type="AlphaFoldDB" id="A0A540X6J8"/>
<dbReference type="Pfam" id="PF13289">
    <property type="entry name" value="SIR2_2"/>
    <property type="match status" value="1"/>
</dbReference>
<keyword evidence="2" id="KW-1185">Reference proteome</keyword>
<sequence>MITWPASVIEALAQRRAVVFIGAGISAGSVNMEGSRPPNWTELLTTAAEKCPSLKTRARKLIRNGDLLTACELIGGDLAEDWPRFLDAQLSAGFKHNKNHEHIHNLKQQVVVTPNFDKIYDAYASTHVDSVIVKWARDYDVVSDLRQGKRLLLKVHGTIDHPESIILTRSAYAAARVKEYAFFRVIDSLLLLNTTLFLGCGLSDPDIQLILENQSLRHNPGQPHYFVTAEKLSSEEQKILKNTRGLRVIKYSSSNGHIELTESLADLVEKVANARKGFLARQIERESMDTTYAVLDV</sequence>